<dbReference type="OrthoDB" id="2433588at2759"/>
<evidence type="ECO:0000256" key="6">
    <source>
        <dbReference type="ARBA" id="ARBA00023163"/>
    </source>
</evidence>
<evidence type="ECO:0000313" key="10">
    <source>
        <dbReference type="EMBL" id="CAI2162434.1"/>
    </source>
</evidence>
<feature type="domain" description="RNA polymerase Rpb2" evidence="8">
    <location>
        <begin position="29"/>
        <end position="101"/>
    </location>
</feature>
<sequence>MVVDKFHARNVGPYSLIYQQPLKGRAQLGGQRVGEMEVWVLEAHGAAWNLMEMMSVKSDDIHQRRLAQSALIFDDRQIDLRSSQSESFNLLLQYLRGIEISFADDNFRIESSKTVNIRTFKPELGGLFDPRIFGPFLNYECFCGKYKGKDNKGQKCERCEVLIAEKNIQRWRMGHISLDTPVTNILLFKVLSTNLSKLLEIPTKKLEDIIYFRAYVVLDNGLTKLLKKKEV</sequence>
<dbReference type="InterPro" id="IPR007080">
    <property type="entry name" value="RNA_pol_Rpb1_1"/>
</dbReference>
<keyword evidence="4" id="KW-0808">Transferase</keyword>
<reference evidence="10" key="1">
    <citation type="submission" date="2022-08" db="EMBL/GenBank/DDBJ databases">
        <authorList>
            <person name="Kallberg Y."/>
            <person name="Tangrot J."/>
            <person name="Rosling A."/>
        </authorList>
    </citation>
    <scope>NUCLEOTIDE SEQUENCE</scope>
    <source>
        <strain evidence="10">Wild A</strain>
    </source>
</reference>
<dbReference type="InterPro" id="IPR015712">
    <property type="entry name" value="DNA-dir_RNA_pol_su2"/>
</dbReference>
<name>A0A9W4WHL8_9GLOM</name>
<dbReference type="GO" id="GO:0006351">
    <property type="term" value="P:DNA-templated transcription"/>
    <property type="evidence" value="ECO:0007669"/>
    <property type="project" value="InterPro"/>
</dbReference>
<dbReference type="PANTHER" id="PTHR20856">
    <property type="entry name" value="DNA-DIRECTED RNA POLYMERASE I SUBUNIT 2"/>
    <property type="match status" value="1"/>
</dbReference>
<dbReference type="SUPFAM" id="SSF64484">
    <property type="entry name" value="beta and beta-prime subunits of DNA dependent RNA-polymerase"/>
    <property type="match status" value="2"/>
</dbReference>
<dbReference type="Gene3D" id="4.10.860.120">
    <property type="entry name" value="RNA polymerase II, clamp domain"/>
    <property type="match status" value="1"/>
</dbReference>
<dbReference type="GO" id="GO:0000428">
    <property type="term" value="C:DNA-directed RNA polymerase complex"/>
    <property type="evidence" value="ECO:0007669"/>
    <property type="project" value="UniProtKB-KW"/>
</dbReference>
<dbReference type="Gene3D" id="2.40.270.10">
    <property type="entry name" value="DNA-directed RNA polymerase, subunit 2, domain 6"/>
    <property type="match status" value="1"/>
</dbReference>
<dbReference type="InterPro" id="IPR044893">
    <property type="entry name" value="RNA_pol_Rpb1_clamp_domain"/>
</dbReference>
<proteinExistence type="inferred from homology"/>
<dbReference type="Pfam" id="PF00562">
    <property type="entry name" value="RNA_pol_Rpb2_6"/>
    <property type="match status" value="1"/>
</dbReference>
<dbReference type="GO" id="GO:0003677">
    <property type="term" value="F:DNA binding"/>
    <property type="evidence" value="ECO:0007669"/>
    <property type="project" value="InterPro"/>
</dbReference>
<dbReference type="EC" id="2.7.7.6" evidence="2"/>
<evidence type="ECO:0000259" key="9">
    <source>
        <dbReference type="Pfam" id="PF04997"/>
    </source>
</evidence>
<evidence type="ECO:0000256" key="4">
    <source>
        <dbReference type="ARBA" id="ARBA00022679"/>
    </source>
</evidence>
<comment type="similarity">
    <text evidence="1">Belongs to the RNA polymerase beta chain family.</text>
</comment>
<comment type="caution">
    <text evidence="10">The sequence shown here is derived from an EMBL/GenBank/DDBJ whole genome shotgun (WGS) entry which is preliminary data.</text>
</comment>
<keyword evidence="3" id="KW-0240">DNA-directed RNA polymerase</keyword>
<dbReference type="InterPro" id="IPR037033">
    <property type="entry name" value="DNA-dir_RNAP_su2_hyb_sf"/>
</dbReference>
<dbReference type="Pfam" id="PF04560">
    <property type="entry name" value="RNA_pol_Rpb2_7"/>
    <property type="match status" value="1"/>
</dbReference>
<organism evidence="10 11">
    <name type="scientific">Funneliformis geosporum</name>
    <dbReference type="NCBI Taxonomy" id="1117311"/>
    <lineage>
        <taxon>Eukaryota</taxon>
        <taxon>Fungi</taxon>
        <taxon>Fungi incertae sedis</taxon>
        <taxon>Mucoromycota</taxon>
        <taxon>Glomeromycotina</taxon>
        <taxon>Glomeromycetes</taxon>
        <taxon>Glomerales</taxon>
        <taxon>Glomeraceae</taxon>
        <taxon>Funneliformis</taxon>
    </lineage>
</organism>
<dbReference type="GO" id="GO:0032549">
    <property type="term" value="F:ribonucleoside binding"/>
    <property type="evidence" value="ECO:0007669"/>
    <property type="project" value="InterPro"/>
</dbReference>
<evidence type="ECO:0000259" key="8">
    <source>
        <dbReference type="Pfam" id="PF04560"/>
    </source>
</evidence>
<dbReference type="InterPro" id="IPR007120">
    <property type="entry name" value="DNA-dir_RNAP_su2_dom"/>
</dbReference>
<keyword evidence="5" id="KW-0548">Nucleotidyltransferase</keyword>
<evidence type="ECO:0000256" key="2">
    <source>
        <dbReference type="ARBA" id="ARBA00012418"/>
    </source>
</evidence>
<gene>
    <name evidence="10" type="ORF">FWILDA_LOCUS558</name>
</gene>
<evidence type="ECO:0000256" key="5">
    <source>
        <dbReference type="ARBA" id="ARBA00022695"/>
    </source>
</evidence>
<evidence type="ECO:0000256" key="3">
    <source>
        <dbReference type="ARBA" id="ARBA00022478"/>
    </source>
</evidence>
<accession>A0A9W4WHL8</accession>
<dbReference type="GO" id="GO:0003899">
    <property type="term" value="F:DNA-directed RNA polymerase activity"/>
    <property type="evidence" value="ECO:0007669"/>
    <property type="project" value="UniProtKB-EC"/>
</dbReference>
<evidence type="ECO:0000259" key="7">
    <source>
        <dbReference type="Pfam" id="PF00562"/>
    </source>
</evidence>
<evidence type="ECO:0000256" key="1">
    <source>
        <dbReference type="ARBA" id="ARBA00006835"/>
    </source>
</evidence>
<protein>
    <recommendedName>
        <fullName evidence="2">DNA-directed RNA polymerase</fullName>
        <ecNumber evidence="2">2.7.7.6</ecNumber>
    </recommendedName>
</protein>
<feature type="domain" description="RNA polymerase Rpb1" evidence="9">
    <location>
        <begin position="108"/>
        <end position="228"/>
    </location>
</feature>
<feature type="domain" description="DNA-directed RNA polymerase subunit 2 hybrid-binding" evidence="7">
    <location>
        <begin position="1"/>
        <end position="27"/>
    </location>
</feature>
<evidence type="ECO:0000313" key="11">
    <source>
        <dbReference type="Proteomes" id="UP001153678"/>
    </source>
</evidence>
<keyword evidence="6" id="KW-0804">Transcription</keyword>
<dbReference type="EMBL" id="CAMKVN010000036">
    <property type="protein sequence ID" value="CAI2162434.1"/>
    <property type="molecule type" value="Genomic_DNA"/>
</dbReference>
<dbReference type="AlphaFoldDB" id="A0A9W4WHL8"/>
<dbReference type="Proteomes" id="UP001153678">
    <property type="component" value="Unassembled WGS sequence"/>
</dbReference>
<keyword evidence="11" id="KW-1185">Reference proteome</keyword>
<dbReference type="Pfam" id="PF04997">
    <property type="entry name" value="RNA_pol_Rpb1_1"/>
    <property type="match status" value="1"/>
</dbReference>
<dbReference type="InterPro" id="IPR007641">
    <property type="entry name" value="RNA_pol_Rpb2_7"/>
</dbReference>